<reference evidence="5" key="1">
    <citation type="submission" date="2023-07" db="EMBL/GenBank/DDBJ databases">
        <title>Ureibacillus sp. isolated from freshwater well.</title>
        <authorList>
            <person name="Kirdat K."/>
            <person name="Bhatt A."/>
            <person name="Teware R."/>
            <person name="Bhavsar Y."/>
            <person name="Yadav A."/>
        </authorList>
    </citation>
    <scope>NUCLEOTIDE SEQUENCE</scope>
    <source>
        <strain evidence="5">BA0131</strain>
    </source>
</reference>
<dbReference type="InterPro" id="IPR050553">
    <property type="entry name" value="Thioredoxin_ResA/DsbE_sf"/>
</dbReference>
<dbReference type="PROSITE" id="PS00194">
    <property type="entry name" value="THIOREDOXIN_1"/>
    <property type="match status" value="1"/>
</dbReference>
<dbReference type="EMBL" id="JAUHTQ010000006">
    <property type="protein sequence ID" value="MDN4493896.1"/>
    <property type="molecule type" value="Genomic_DNA"/>
</dbReference>
<organism evidence="5 6">
    <name type="scientific">Ureibacillus aquaedulcis</name>
    <dbReference type="NCBI Taxonomy" id="3058421"/>
    <lineage>
        <taxon>Bacteria</taxon>
        <taxon>Bacillati</taxon>
        <taxon>Bacillota</taxon>
        <taxon>Bacilli</taxon>
        <taxon>Bacillales</taxon>
        <taxon>Caryophanaceae</taxon>
        <taxon>Ureibacillus</taxon>
    </lineage>
</organism>
<dbReference type="Pfam" id="PF00578">
    <property type="entry name" value="AhpC-TSA"/>
    <property type="match status" value="1"/>
</dbReference>
<dbReference type="InterPro" id="IPR013766">
    <property type="entry name" value="Thioredoxin_domain"/>
</dbReference>
<feature type="compositionally biased region" description="Basic and acidic residues" evidence="2">
    <location>
        <begin position="69"/>
        <end position="95"/>
    </location>
</feature>
<evidence type="ECO:0000256" key="3">
    <source>
        <dbReference type="SAM" id="Phobius"/>
    </source>
</evidence>
<dbReference type="InterPro" id="IPR000866">
    <property type="entry name" value="AhpC/TSA"/>
</dbReference>
<gene>
    <name evidence="5" type="ORF">QYB95_10140</name>
</gene>
<feature type="domain" description="Thioredoxin" evidence="4">
    <location>
        <begin position="96"/>
        <end position="222"/>
    </location>
</feature>
<dbReference type="CDD" id="cd02966">
    <property type="entry name" value="TlpA_like_family"/>
    <property type="match status" value="1"/>
</dbReference>
<comment type="caution">
    <text evidence="5">The sequence shown here is derived from an EMBL/GenBank/DDBJ whole genome shotgun (WGS) entry which is preliminary data.</text>
</comment>
<dbReference type="InterPro" id="IPR017937">
    <property type="entry name" value="Thioredoxin_CS"/>
</dbReference>
<dbReference type="PANTHER" id="PTHR42852:SF1">
    <property type="entry name" value="THIOREDOXIN-LIKE PROTEIN YNEN"/>
    <property type="match status" value="1"/>
</dbReference>
<sequence>MSRLPSKKILSLCFSLIILAGVIYTIASNIFIVNEEEKGISSLVEEAEPLDQSAGIDAKDGTVEYRLTEEQEADDSHTEEGDHHNHEHDAQETETRTLNVRAPNFELKTLAGETVRLSDLEGKKVFINFWATWCPPCVEEMPAMQDFYDELTTKENVVILAINTTDKESNTSTVKHFVGEFGITFPILLDQEGEVLLNYEVLTLPTSIIVDEAGMVVEQILGPVTKNMLEEKLL</sequence>
<accession>A0ABT8GR47</accession>
<keyword evidence="1" id="KW-1015">Disulfide bond</keyword>
<dbReference type="RefSeq" id="WP_301138221.1">
    <property type="nucleotide sequence ID" value="NZ_JAUHTQ010000006.1"/>
</dbReference>
<name>A0ABT8GR47_9BACL</name>
<keyword evidence="6" id="KW-1185">Reference proteome</keyword>
<dbReference type="SUPFAM" id="SSF52833">
    <property type="entry name" value="Thioredoxin-like"/>
    <property type="match status" value="1"/>
</dbReference>
<evidence type="ECO:0000313" key="5">
    <source>
        <dbReference type="EMBL" id="MDN4493896.1"/>
    </source>
</evidence>
<dbReference type="InterPro" id="IPR036249">
    <property type="entry name" value="Thioredoxin-like_sf"/>
</dbReference>
<keyword evidence="3" id="KW-1133">Transmembrane helix</keyword>
<dbReference type="Gene3D" id="3.40.30.10">
    <property type="entry name" value="Glutaredoxin"/>
    <property type="match status" value="1"/>
</dbReference>
<keyword evidence="3" id="KW-0472">Membrane</keyword>
<evidence type="ECO:0000256" key="1">
    <source>
        <dbReference type="ARBA" id="ARBA00023157"/>
    </source>
</evidence>
<dbReference type="PROSITE" id="PS51352">
    <property type="entry name" value="THIOREDOXIN_2"/>
    <property type="match status" value="1"/>
</dbReference>
<evidence type="ECO:0000313" key="6">
    <source>
        <dbReference type="Proteomes" id="UP001172743"/>
    </source>
</evidence>
<protein>
    <submittedName>
        <fullName evidence="5">Redoxin domain-containing protein</fullName>
    </submittedName>
</protein>
<feature type="transmembrane region" description="Helical" evidence="3">
    <location>
        <begin position="12"/>
        <end position="32"/>
    </location>
</feature>
<dbReference type="Proteomes" id="UP001172743">
    <property type="component" value="Unassembled WGS sequence"/>
</dbReference>
<feature type="region of interest" description="Disordered" evidence="2">
    <location>
        <begin position="69"/>
        <end position="98"/>
    </location>
</feature>
<proteinExistence type="predicted"/>
<evidence type="ECO:0000256" key="2">
    <source>
        <dbReference type="SAM" id="MobiDB-lite"/>
    </source>
</evidence>
<evidence type="ECO:0000259" key="4">
    <source>
        <dbReference type="PROSITE" id="PS51352"/>
    </source>
</evidence>
<dbReference type="PANTHER" id="PTHR42852">
    <property type="entry name" value="THIOL:DISULFIDE INTERCHANGE PROTEIN DSBE"/>
    <property type="match status" value="1"/>
</dbReference>
<keyword evidence="3" id="KW-0812">Transmembrane</keyword>